<evidence type="ECO:0000256" key="3">
    <source>
        <dbReference type="PIRSR" id="PIRSR600407-1"/>
    </source>
</evidence>
<keyword evidence="6" id="KW-0472">Membrane</keyword>
<dbReference type="RefSeq" id="XP_011302783.1">
    <property type="nucleotide sequence ID" value="XM_011304481.1"/>
</dbReference>
<feature type="active site" description="Proton acceptor" evidence="3">
    <location>
        <position position="199"/>
    </location>
</feature>
<evidence type="ECO:0000256" key="2">
    <source>
        <dbReference type="ARBA" id="ARBA00022801"/>
    </source>
</evidence>
<evidence type="ECO:0000313" key="8">
    <source>
        <dbReference type="RefSeq" id="XP_011302783.1"/>
    </source>
</evidence>
<sequence length="470" mass="52547">MQYIPLQTDDESSPELASRPKKMSRQSNRRSIIFLFILGILLLGYLAIANDLRTTRIGSSAIDSIASSLKLQKYNYIVVIDAGSTGTRILVFTFHSSIINGDLVLDNEFFEETKPGLSSYVDNSKKMIESLGRLVEKAKAVIPQDLWSQTPLNLKATAGLRLLPEVQANYLLDECRNFLKNSGFFIAEAAVSLMGGADEGIYGWFTVNFLLNRLSSHNIGNTVAVLDLGGASTQVTYVPDQDDFKELAGHIYTINTFSHNLSLYTHSYLGMGVMAARRAILTLEMSDEDNQNPNERIEIRSECINPIISNEWSYGGRNYMVRGPVNGSYQIVKTQNYAGADEKRPIVRAEDCKNLVKRFIDGVGVRPLGLKKHEIYGVSYYFDRATEAGLIDPFKGGVITLDTFYNGTIDACNYPNADQPYTCLDMMYIYVLLKECFALEGSTKLNLHRRWEGHEMSWALGAAVSIYQDL</sequence>
<organism evidence="7 8">
    <name type="scientific">Fopius arisanus</name>
    <dbReference type="NCBI Taxonomy" id="64838"/>
    <lineage>
        <taxon>Eukaryota</taxon>
        <taxon>Metazoa</taxon>
        <taxon>Ecdysozoa</taxon>
        <taxon>Arthropoda</taxon>
        <taxon>Hexapoda</taxon>
        <taxon>Insecta</taxon>
        <taxon>Pterygota</taxon>
        <taxon>Neoptera</taxon>
        <taxon>Endopterygota</taxon>
        <taxon>Hymenoptera</taxon>
        <taxon>Apocrita</taxon>
        <taxon>Ichneumonoidea</taxon>
        <taxon>Braconidae</taxon>
        <taxon>Opiinae</taxon>
        <taxon>Fopius</taxon>
    </lineage>
</organism>
<gene>
    <name evidence="8" type="primary">NTPase</name>
</gene>
<dbReference type="AlphaFoldDB" id="A0A9R1U080"/>
<name>A0A9R1U080_9HYME</name>
<evidence type="ECO:0000256" key="1">
    <source>
        <dbReference type="ARBA" id="ARBA00009283"/>
    </source>
</evidence>
<keyword evidence="4" id="KW-0067">ATP-binding</keyword>
<dbReference type="InterPro" id="IPR000407">
    <property type="entry name" value="GDA1_CD39_NTPase"/>
</dbReference>
<feature type="region of interest" description="Disordered" evidence="5">
    <location>
        <begin position="1"/>
        <end position="23"/>
    </location>
</feature>
<dbReference type="PANTHER" id="PTHR11782">
    <property type="entry name" value="ADENOSINE/GUANOSINE DIPHOSPHATASE"/>
    <property type="match status" value="1"/>
</dbReference>
<dbReference type="Gene3D" id="3.30.420.40">
    <property type="match status" value="1"/>
</dbReference>
<protein>
    <submittedName>
        <fullName evidence="8">Ectonucleoside triphosphate diphosphohydrolase 5</fullName>
    </submittedName>
</protein>
<comment type="similarity">
    <text evidence="1">Belongs to the GDA1/CD39 NTPase family.</text>
</comment>
<feature type="binding site" evidence="4">
    <location>
        <begin position="230"/>
        <end position="234"/>
    </location>
    <ligand>
        <name>ATP</name>
        <dbReference type="ChEBI" id="CHEBI:30616"/>
    </ligand>
</feature>
<reference evidence="8" key="1">
    <citation type="submission" date="2025-08" db="UniProtKB">
        <authorList>
            <consortium name="RefSeq"/>
        </authorList>
    </citation>
    <scope>IDENTIFICATION</scope>
</reference>
<dbReference type="PANTHER" id="PTHR11782:SF127">
    <property type="entry name" value="NTPASE, ISOFORM F"/>
    <property type="match status" value="1"/>
</dbReference>
<dbReference type="GO" id="GO:0005524">
    <property type="term" value="F:ATP binding"/>
    <property type="evidence" value="ECO:0007669"/>
    <property type="project" value="UniProtKB-KW"/>
</dbReference>
<feature type="transmembrane region" description="Helical" evidence="6">
    <location>
        <begin position="31"/>
        <end position="48"/>
    </location>
</feature>
<dbReference type="Proteomes" id="UP000694866">
    <property type="component" value="Unplaced"/>
</dbReference>
<accession>A0A9R1U080</accession>
<evidence type="ECO:0000256" key="6">
    <source>
        <dbReference type="SAM" id="Phobius"/>
    </source>
</evidence>
<dbReference type="Gene3D" id="3.30.420.150">
    <property type="entry name" value="Exopolyphosphatase. Domain 2"/>
    <property type="match status" value="1"/>
</dbReference>
<dbReference type="CDD" id="cd24046">
    <property type="entry name" value="ASKHA_NBD_NTPDase5-like"/>
    <property type="match status" value="1"/>
</dbReference>
<dbReference type="CTD" id="33495"/>
<evidence type="ECO:0000256" key="4">
    <source>
        <dbReference type="PIRSR" id="PIRSR600407-2"/>
    </source>
</evidence>
<dbReference type="Pfam" id="PF01150">
    <property type="entry name" value="GDA1_CD39"/>
    <property type="match status" value="1"/>
</dbReference>
<dbReference type="KEGG" id="fas:105266367"/>
<proteinExistence type="inferred from homology"/>
<keyword evidence="6" id="KW-1133">Transmembrane helix</keyword>
<evidence type="ECO:0000313" key="7">
    <source>
        <dbReference type="Proteomes" id="UP000694866"/>
    </source>
</evidence>
<keyword evidence="6" id="KW-0812">Transmembrane</keyword>
<dbReference type="OrthoDB" id="6372431at2759"/>
<dbReference type="GO" id="GO:0016787">
    <property type="term" value="F:hydrolase activity"/>
    <property type="evidence" value="ECO:0007669"/>
    <property type="project" value="UniProtKB-KW"/>
</dbReference>
<keyword evidence="4" id="KW-0547">Nucleotide-binding</keyword>
<evidence type="ECO:0000256" key="5">
    <source>
        <dbReference type="SAM" id="MobiDB-lite"/>
    </source>
</evidence>
<keyword evidence="2" id="KW-0378">Hydrolase</keyword>
<keyword evidence="7" id="KW-1185">Reference proteome</keyword>
<dbReference type="GeneID" id="105266367"/>